<dbReference type="Pfam" id="PF08325">
    <property type="entry name" value="WLM"/>
    <property type="match status" value="1"/>
</dbReference>
<dbReference type="PANTHER" id="PTHR46622">
    <property type="entry name" value="DNA-DEPENDENT METALLOPROTEASE WSS1"/>
    <property type="match status" value="1"/>
</dbReference>
<dbReference type="Proteomes" id="UP001230188">
    <property type="component" value="Unassembled WGS sequence"/>
</dbReference>
<protein>
    <recommendedName>
        <fullName evidence="2">WLM domain-containing protein</fullName>
    </recommendedName>
</protein>
<evidence type="ECO:0000313" key="4">
    <source>
        <dbReference type="Proteomes" id="UP001230188"/>
    </source>
</evidence>
<feature type="domain" description="WLM" evidence="2">
    <location>
        <begin position="87"/>
        <end position="254"/>
    </location>
</feature>
<name>A0AAD7U929_9STRA</name>
<gene>
    <name evidence="3" type="ORF">CTAYLR_007997</name>
</gene>
<dbReference type="PANTHER" id="PTHR46622:SF1">
    <property type="entry name" value="DNA-DEPENDENT METALLOPROTEASE WSS1"/>
    <property type="match status" value="1"/>
</dbReference>
<dbReference type="PROSITE" id="PS51397">
    <property type="entry name" value="WLM"/>
    <property type="match status" value="1"/>
</dbReference>
<sequence>MWVCEACNFINEDEEIVACELCGSTRDAAEAITEDSSGGDDGKTSMRGPFESRFRDSTALARLRSPYDDLVDPDRAGRRGGSARDQHTIHDAEYNNVWSSGIKVLDDAPEAMAVMERLKRECDPILRRHAWRVHELHEWTSDKVSGTCWPNGRGGASIALVLRAGGRRGPLRPYRSILGVMLHEMTHIEMNSNSHGPPFRALCAELRRDYAGLVGGGGVALPEEEAAPLPCGGVRRHRRRARYRAPSAAARSNKKKRPLLLEGKKMIDERTKGGKMAKQTKLQTDPRDAAAAAAMRRFNQGK</sequence>
<organism evidence="3 4">
    <name type="scientific">Chrysophaeum taylorii</name>
    <dbReference type="NCBI Taxonomy" id="2483200"/>
    <lineage>
        <taxon>Eukaryota</taxon>
        <taxon>Sar</taxon>
        <taxon>Stramenopiles</taxon>
        <taxon>Ochrophyta</taxon>
        <taxon>Pelagophyceae</taxon>
        <taxon>Pelagomonadales</taxon>
        <taxon>Pelagomonadaceae</taxon>
        <taxon>Chrysophaeum</taxon>
    </lineage>
</organism>
<dbReference type="GO" id="GO:0005634">
    <property type="term" value="C:nucleus"/>
    <property type="evidence" value="ECO:0007669"/>
    <property type="project" value="TreeGrafter"/>
</dbReference>
<keyword evidence="4" id="KW-1185">Reference proteome</keyword>
<dbReference type="EMBL" id="JAQMWT010000565">
    <property type="protein sequence ID" value="KAJ8599434.1"/>
    <property type="molecule type" value="Genomic_DNA"/>
</dbReference>
<dbReference type="GO" id="GO:0006281">
    <property type="term" value="P:DNA repair"/>
    <property type="evidence" value="ECO:0007669"/>
    <property type="project" value="TreeGrafter"/>
</dbReference>
<dbReference type="AlphaFoldDB" id="A0AAD7U929"/>
<evidence type="ECO:0000256" key="1">
    <source>
        <dbReference type="SAM" id="MobiDB-lite"/>
    </source>
</evidence>
<evidence type="ECO:0000259" key="2">
    <source>
        <dbReference type="PROSITE" id="PS51397"/>
    </source>
</evidence>
<reference evidence="3" key="1">
    <citation type="submission" date="2023-01" db="EMBL/GenBank/DDBJ databases">
        <title>Metagenome sequencing of chrysophaentin producing Chrysophaeum taylorii.</title>
        <authorList>
            <person name="Davison J."/>
            <person name="Bewley C."/>
        </authorList>
    </citation>
    <scope>NUCLEOTIDE SEQUENCE</scope>
    <source>
        <strain evidence="3">NIES-1699</strain>
    </source>
</reference>
<feature type="region of interest" description="Disordered" evidence="1">
    <location>
        <begin position="237"/>
        <end position="292"/>
    </location>
</feature>
<accession>A0AAD7U929</accession>
<dbReference type="GO" id="GO:0008237">
    <property type="term" value="F:metallopeptidase activity"/>
    <property type="evidence" value="ECO:0007669"/>
    <property type="project" value="TreeGrafter"/>
</dbReference>
<feature type="compositionally biased region" description="Basic and acidic residues" evidence="1">
    <location>
        <begin position="262"/>
        <end position="272"/>
    </location>
</feature>
<dbReference type="InterPro" id="IPR013536">
    <property type="entry name" value="WLM_dom"/>
</dbReference>
<dbReference type="InterPro" id="IPR053000">
    <property type="entry name" value="WSS1-like_metalloprotease"/>
</dbReference>
<comment type="caution">
    <text evidence="3">The sequence shown here is derived from an EMBL/GenBank/DDBJ whole genome shotgun (WGS) entry which is preliminary data.</text>
</comment>
<evidence type="ECO:0000313" key="3">
    <source>
        <dbReference type="EMBL" id="KAJ8599434.1"/>
    </source>
</evidence>
<proteinExistence type="predicted"/>